<dbReference type="InterPro" id="IPR021398">
    <property type="entry name" value="DUF3037"/>
</dbReference>
<dbReference type="Proteomes" id="UP000298340">
    <property type="component" value="Unassembled WGS sequence"/>
</dbReference>
<dbReference type="EMBL" id="SLWA01000001">
    <property type="protein sequence ID" value="TCN60852.1"/>
    <property type="molecule type" value="Genomic_DNA"/>
</dbReference>
<name>A0A4Y7UJJ2_9FLAO</name>
<reference evidence="2 4" key="2">
    <citation type="journal article" date="2018" name="Syst. Appl. Microbiol.">
        <title>Flavobacterium circumlabens sp. nov. and Flavobacterium cupreum sp. nov., two psychrotrophic species isolated from Antarctic environmental samples.</title>
        <authorList>
            <person name="Kralova S."/>
            <person name="Busse H.J."/>
            <person name="Svec P."/>
            <person name="Maslanova I."/>
            <person name="Stankova E."/>
            <person name="Bartak M."/>
            <person name="Sedlacek I."/>
        </authorList>
    </citation>
    <scope>NUCLEOTIDE SEQUENCE [LARGE SCALE GENOMIC DNA]</scope>
    <source>
        <strain evidence="2 4">CCM 8828</strain>
    </source>
</reference>
<dbReference type="EMBL" id="QWDN01000001">
    <property type="protein sequence ID" value="TEB45982.1"/>
    <property type="molecule type" value="Genomic_DNA"/>
</dbReference>
<evidence type="ECO:0000313" key="3">
    <source>
        <dbReference type="Proteomes" id="UP000295270"/>
    </source>
</evidence>
<dbReference type="OrthoDB" id="8199584at2"/>
<dbReference type="Pfam" id="PF11236">
    <property type="entry name" value="DUF3037"/>
    <property type="match status" value="1"/>
</dbReference>
<dbReference type="Proteomes" id="UP000295270">
    <property type="component" value="Unassembled WGS sequence"/>
</dbReference>
<evidence type="ECO:0000313" key="2">
    <source>
        <dbReference type="EMBL" id="TEB45982.1"/>
    </source>
</evidence>
<evidence type="ECO:0000313" key="1">
    <source>
        <dbReference type="EMBL" id="TCN60852.1"/>
    </source>
</evidence>
<protein>
    <submittedName>
        <fullName evidence="2">DUF3037 domain-containing protein</fullName>
    </submittedName>
    <submittedName>
        <fullName evidence="1">DUF3037 family protein</fullName>
    </submittedName>
</protein>
<keyword evidence="3" id="KW-1185">Reference proteome</keyword>
<dbReference type="AlphaFoldDB" id="A0A4Y7UJJ2"/>
<comment type="caution">
    <text evidence="2">The sequence shown here is derived from an EMBL/GenBank/DDBJ whole genome shotgun (WGS) entry which is preliminary data.</text>
</comment>
<organism evidence="2 4">
    <name type="scientific">Flavobacterium circumlabens</name>
    <dbReference type="NCBI Taxonomy" id="2133765"/>
    <lineage>
        <taxon>Bacteria</taxon>
        <taxon>Pseudomonadati</taxon>
        <taxon>Bacteroidota</taxon>
        <taxon>Flavobacteriia</taxon>
        <taxon>Flavobacteriales</taxon>
        <taxon>Flavobacteriaceae</taxon>
        <taxon>Flavobacterium</taxon>
    </lineage>
</organism>
<reference evidence="1" key="3">
    <citation type="submission" date="2019-03" db="EMBL/GenBank/DDBJ databases">
        <authorList>
            <person name="Whitman W."/>
            <person name="Huntemann M."/>
            <person name="Clum A."/>
            <person name="Pillay M."/>
            <person name="Palaniappan K."/>
            <person name="Varghese N."/>
            <person name="Mikhailova N."/>
            <person name="Stamatis D."/>
            <person name="Reddy T."/>
            <person name="Daum C."/>
            <person name="Shapiro N."/>
            <person name="Ivanova N."/>
            <person name="Kyrpides N."/>
            <person name="Woyke T."/>
        </authorList>
    </citation>
    <scope>NUCLEOTIDE SEQUENCE</scope>
    <source>
        <strain evidence="1">P5626</strain>
    </source>
</reference>
<accession>A0A4Y7UJJ2</accession>
<gene>
    <name evidence="2" type="ORF">D0809_03005</name>
    <name evidence="1" type="ORF">EV142_101431</name>
</gene>
<dbReference type="RefSeq" id="WP_132032231.1">
    <property type="nucleotide sequence ID" value="NZ_QWDN01000001.1"/>
</dbReference>
<sequence>MTTKHYTYSILKYKHSPLLDESINIGVLIFFEETKRFHFNYSKNLSRIKYIYPNVPEKTIREYLKQIDRKLTQFNLDFGFFTDNELENLSDFISKYVLPIDGTILQFSAFRRGLQNNFSESVIENTIVKKHIIEDIRLNNNQPQEPKLVSTLFQNLKEFGLNDISYKPDIFQQDYTLINKLGTEFKFDLAWQNGTYNLVKSIGFDLKGSKSIADKAYKYFGQFYDLENEAQEKKLRYDLLVGKPTQKALFKEYDHALELLKKNNHVEVIEEQDLKKYSVKVINAISEHLEN</sequence>
<reference evidence="1 3" key="1">
    <citation type="journal article" date="2015" name="Stand. Genomic Sci.">
        <title>Genomic Encyclopedia of Bacterial and Archaeal Type Strains, Phase III: the genomes of soil and plant-associated and newly described type strains.</title>
        <authorList>
            <person name="Whitman W.B."/>
            <person name="Woyke T."/>
            <person name="Klenk H.P."/>
            <person name="Zhou Y."/>
            <person name="Lilburn T.G."/>
            <person name="Beck B.J."/>
            <person name="De Vos P."/>
            <person name="Vandamme P."/>
            <person name="Eisen J.A."/>
            <person name="Garrity G."/>
            <person name="Hugenholtz P."/>
            <person name="Kyrpides N.C."/>
        </authorList>
    </citation>
    <scope>NUCLEOTIDE SEQUENCE [LARGE SCALE GENOMIC DNA]</scope>
    <source>
        <strain evidence="1 3">P5626</strain>
    </source>
</reference>
<evidence type="ECO:0000313" key="4">
    <source>
        <dbReference type="Proteomes" id="UP000298340"/>
    </source>
</evidence>
<proteinExistence type="predicted"/>